<accession>A0A4U6W7P0</accession>
<evidence type="ECO:0000313" key="3">
    <source>
        <dbReference type="Proteomes" id="UP000298652"/>
    </source>
</evidence>
<feature type="region of interest" description="Disordered" evidence="1">
    <location>
        <begin position="89"/>
        <end position="140"/>
    </location>
</feature>
<reference evidence="2" key="1">
    <citation type="submission" date="2019-03" db="EMBL/GenBank/DDBJ databases">
        <title>WGS assembly of Setaria viridis.</title>
        <authorList>
            <person name="Huang P."/>
            <person name="Jenkins J."/>
            <person name="Grimwood J."/>
            <person name="Barry K."/>
            <person name="Healey A."/>
            <person name="Mamidi S."/>
            <person name="Sreedasyam A."/>
            <person name="Shu S."/>
            <person name="Feldman M."/>
            <person name="Wu J."/>
            <person name="Yu Y."/>
            <person name="Chen C."/>
            <person name="Johnson J."/>
            <person name="Rokhsar D."/>
            <person name="Baxter I."/>
            <person name="Schmutz J."/>
            <person name="Brutnell T."/>
            <person name="Kellogg E."/>
        </authorList>
    </citation>
    <scope>NUCLEOTIDE SEQUENCE [LARGE SCALE GENOMIC DNA]</scope>
</reference>
<protein>
    <submittedName>
        <fullName evidence="2">Uncharacterized protein</fullName>
    </submittedName>
</protein>
<dbReference type="EMBL" id="CM016552">
    <property type="protein sequence ID" value="TKW36829.1"/>
    <property type="molecule type" value="Genomic_DNA"/>
</dbReference>
<feature type="region of interest" description="Disordered" evidence="1">
    <location>
        <begin position="18"/>
        <end position="40"/>
    </location>
</feature>
<proteinExistence type="predicted"/>
<dbReference type="Gramene" id="TKW36829">
    <property type="protein sequence ID" value="TKW36829"/>
    <property type="gene ID" value="SEVIR_1G007766v2"/>
</dbReference>
<name>A0A4U6W7P0_SETVI</name>
<feature type="compositionally biased region" description="Basic and acidic residues" evidence="1">
    <location>
        <begin position="28"/>
        <end position="40"/>
    </location>
</feature>
<dbReference type="AlphaFoldDB" id="A0A4U6W7P0"/>
<evidence type="ECO:0000313" key="2">
    <source>
        <dbReference type="EMBL" id="TKW36829.1"/>
    </source>
</evidence>
<evidence type="ECO:0000256" key="1">
    <source>
        <dbReference type="SAM" id="MobiDB-lite"/>
    </source>
</evidence>
<sequence>MQDPAGLAMVLDSVGAGGQPAERINGGDGERRLGKESLDGRVREGDGWGPLLLLLLLRFREALACPLYLIFGSPGSVVGWWRWGARRRWSSSSSKAREPAWAGLPSDGIETGRPSRSRSHGGPPNHLQAQFRRIGPADPL</sequence>
<organism evidence="2 3">
    <name type="scientific">Setaria viridis</name>
    <name type="common">Green bristlegrass</name>
    <name type="synonym">Setaria italica subsp. viridis</name>
    <dbReference type="NCBI Taxonomy" id="4556"/>
    <lineage>
        <taxon>Eukaryota</taxon>
        <taxon>Viridiplantae</taxon>
        <taxon>Streptophyta</taxon>
        <taxon>Embryophyta</taxon>
        <taxon>Tracheophyta</taxon>
        <taxon>Spermatophyta</taxon>
        <taxon>Magnoliopsida</taxon>
        <taxon>Liliopsida</taxon>
        <taxon>Poales</taxon>
        <taxon>Poaceae</taxon>
        <taxon>PACMAD clade</taxon>
        <taxon>Panicoideae</taxon>
        <taxon>Panicodae</taxon>
        <taxon>Paniceae</taxon>
        <taxon>Cenchrinae</taxon>
        <taxon>Setaria</taxon>
    </lineage>
</organism>
<dbReference type="Proteomes" id="UP000298652">
    <property type="component" value="Chromosome 1"/>
</dbReference>
<keyword evidence="3" id="KW-1185">Reference proteome</keyword>
<gene>
    <name evidence="2" type="ORF">SEVIR_1G007766v2</name>
</gene>